<evidence type="ECO:0000313" key="4">
    <source>
        <dbReference type="Proteomes" id="UP000204502"/>
    </source>
</evidence>
<organism evidence="3 4">
    <name type="scientific">Bacillus phage Eldridge</name>
    <dbReference type="NCBI Taxonomy" id="1776293"/>
    <lineage>
        <taxon>Viruses</taxon>
        <taxon>Duplodnaviria</taxon>
        <taxon>Heunggongvirae</taxon>
        <taxon>Uroviricota</taxon>
        <taxon>Caudoviricetes</taxon>
        <taxon>Herelleviridae</taxon>
        <taxon>Bastillevirinae</taxon>
        <taxon>Eldridgevirus</taxon>
        <taxon>Eldridgevirus eldridge</taxon>
    </lineage>
</organism>
<sequence>MEVWVKVKPELYPAGKFNQTYSISNHGNVRNDKTGRLLKARPDQKGYLRVNLATRDFKIHRLVALHFVPNDDPDNKTMVNHKDGVKANNLEDNLEWCTAKHNSKHAADMGLINHKGERNSRARISDDEMLAIWDNGLDTHEIVKLYNVSKPHASRIKNKHVRQYLLEGKKTCND</sequence>
<name>A0A0Y0C565_9CAUD</name>
<evidence type="ECO:0000259" key="1">
    <source>
        <dbReference type="Pfam" id="PF07463"/>
    </source>
</evidence>
<dbReference type="Pfam" id="PF07463">
    <property type="entry name" value="NUMOD4"/>
    <property type="match status" value="1"/>
</dbReference>
<gene>
    <name evidence="3" type="ORF">Eldridge_0110</name>
</gene>
<feature type="domain" description="HNH nuclease" evidence="2">
    <location>
        <begin position="58"/>
        <end position="103"/>
    </location>
</feature>
<proteinExistence type="predicted"/>
<dbReference type="Gene3D" id="3.90.75.20">
    <property type="match status" value="1"/>
</dbReference>
<dbReference type="OrthoDB" id="21336at10239"/>
<evidence type="ECO:0000259" key="2">
    <source>
        <dbReference type="Pfam" id="PF13392"/>
    </source>
</evidence>
<dbReference type="InterPro" id="IPR010902">
    <property type="entry name" value="NUMOD4"/>
</dbReference>
<dbReference type="KEGG" id="vg:28801769"/>
<dbReference type="GO" id="GO:0016788">
    <property type="term" value="F:hydrolase activity, acting on ester bonds"/>
    <property type="evidence" value="ECO:0007669"/>
    <property type="project" value="InterPro"/>
</dbReference>
<reference evidence="3 4" key="1">
    <citation type="journal article" date="2016" name="Genome Announc.">
        <title>Complete Genome Sequence of Bacillus megaterium Bacteriophage Eldridge.</title>
        <authorList>
            <person name="Reveille A.M."/>
            <person name="Eldridge K.A."/>
            <person name="Temple L.M."/>
        </authorList>
    </citation>
    <scope>NUCLEOTIDE SEQUENCE [LARGE SCALE GENOMIC DNA]</scope>
</reference>
<dbReference type="InterPro" id="IPR044925">
    <property type="entry name" value="His-Me_finger_sf"/>
</dbReference>
<accession>A0A0Y0C565</accession>
<dbReference type="SUPFAM" id="SSF54060">
    <property type="entry name" value="His-Me finger endonucleases"/>
    <property type="match status" value="1"/>
</dbReference>
<evidence type="ECO:0000313" key="3">
    <source>
        <dbReference type="EMBL" id="AMB18690.1"/>
    </source>
</evidence>
<dbReference type="EMBL" id="KU253712">
    <property type="protein sequence ID" value="AMB18690.1"/>
    <property type="molecule type" value="Genomic_DNA"/>
</dbReference>
<feature type="domain" description="NUMOD4" evidence="1">
    <location>
        <begin position="2"/>
        <end position="52"/>
    </location>
</feature>
<protein>
    <submittedName>
        <fullName evidence="3">NUMOD4 motif protein</fullName>
    </submittedName>
</protein>
<dbReference type="Proteomes" id="UP000204502">
    <property type="component" value="Segment"/>
</dbReference>
<dbReference type="RefSeq" id="YP_009274814.1">
    <property type="nucleotide sequence ID" value="NC_030920.1"/>
</dbReference>
<dbReference type="GeneID" id="28801769"/>
<dbReference type="InterPro" id="IPR003615">
    <property type="entry name" value="HNH_nuc"/>
</dbReference>
<keyword evidence="4" id="KW-1185">Reference proteome</keyword>
<dbReference type="Pfam" id="PF13392">
    <property type="entry name" value="HNH_3"/>
    <property type="match status" value="1"/>
</dbReference>